<organism evidence="1 2">
    <name type="scientific">Amblyomma americanum</name>
    <name type="common">Lone star tick</name>
    <dbReference type="NCBI Taxonomy" id="6943"/>
    <lineage>
        <taxon>Eukaryota</taxon>
        <taxon>Metazoa</taxon>
        <taxon>Ecdysozoa</taxon>
        <taxon>Arthropoda</taxon>
        <taxon>Chelicerata</taxon>
        <taxon>Arachnida</taxon>
        <taxon>Acari</taxon>
        <taxon>Parasitiformes</taxon>
        <taxon>Ixodida</taxon>
        <taxon>Ixodoidea</taxon>
        <taxon>Ixodidae</taxon>
        <taxon>Amblyomminae</taxon>
        <taxon>Amblyomma</taxon>
    </lineage>
</organism>
<proteinExistence type="predicted"/>
<evidence type="ECO:0000313" key="2">
    <source>
        <dbReference type="Proteomes" id="UP001321473"/>
    </source>
</evidence>
<accession>A0AAQ4DYG4</accession>
<comment type="caution">
    <text evidence="1">The sequence shown here is derived from an EMBL/GenBank/DDBJ whole genome shotgun (WGS) entry which is preliminary data.</text>
</comment>
<keyword evidence="2" id="KW-1185">Reference proteome</keyword>
<evidence type="ECO:0000313" key="1">
    <source>
        <dbReference type="EMBL" id="KAK8767504.1"/>
    </source>
</evidence>
<dbReference type="EMBL" id="JARKHS020025398">
    <property type="protein sequence ID" value="KAK8767504.1"/>
    <property type="molecule type" value="Genomic_DNA"/>
</dbReference>
<dbReference type="Proteomes" id="UP001321473">
    <property type="component" value="Unassembled WGS sequence"/>
</dbReference>
<sequence>MALNMTESKRMQAIMAFVIALVTALSVFLPVIATTYNPACDFKGWDLDSAVNKFLSKLPESHVPYVHEFRRAFEGVETGPLNVTGLNRLRQLGPLVPYCAGEKRLLNVELLNEGDAVLSLPWRLCSGREGTLTISARVSRFTVLFSVASGGAGQDVKLAYVGPVLSISTENPKIIIHGAGKQVEVVTDALSTFLSGLTHRVWNDYFFIYLRGAIRKALQEAFE</sequence>
<reference evidence="1 2" key="1">
    <citation type="journal article" date="2023" name="Arcadia Sci">
        <title>De novo assembly of a long-read Amblyomma americanum tick genome.</title>
        <authorList>
            <person name="Chou S."/>
            <person name="Poskanzer K.E."/>
            <person name="Rollins M."/>
            <person name="Thuy-Boun P.S."/>
        </authorList>
    </citation>
    <scope>NUCLEOTIDE SEQUENCE [LARGE SCALE GENOMIC DNA]</scope>
    <source>
        <strain evidence="1">F_SG_1</strain>
        <tissue evidence="1">Salivary glands</tissue>
    </source>
</reference>
<protein>
    <submittedName>
        <fullName evidence="1">Uncharacterized protein</fullName>
    </submittedName>
</protein>
<name>A0AAQ4DYG4_AMBAM</name>
<dbReference type="AlphaFoldDB" id="A0AAQ4DYG4"/>
<gene>
    <name evidence="1" type="ORF">V5799_005709</name>
</gene>